<dbReference type="RefSeq" id="WP_058291593.1">
    <property type="nucleotide sequence ID" value="NZ_CYSD01000042.1"/>
</dbReference>
<keyword evidence="2" id="KW-1185">Reference proteome</keyword>
<organism evidence="1 2">
    <name type="scientific">Tritonibacter multivorans</name>
    <dbReference type="NCBI Taxonomy" id="928856"/>
    <lineage>
        <taxon>Bacteria</taxon>
        <taxon>Pseudomonadati</taxon>
        <taxon>Pseudomonadota</taxon>
        <taxon>Alphaproteobacteria</taxon>
        <taxon>Rhodobacterales</taxon>
        <taxon>Paracoccaceae</taxon>
        <taxon>Tritonibacter</taxon>
    </lineage>
</organism>
<accession>A0A0P1GIW7</accession>
<dbReference type="STRING" id="928856.SAMN04488049_102479"/>
<dbReference type="Proteomes" id="UP000052022">
    <property type="component" value="Unassembled WGS sequence"/>
</dbReference>
<dbReference type="AlphaFoldDB" id="A0A0P1GIW7"/>
<protein>
    <submittedName>
        <fullName evidence="1">Uncharacterized protein</fullName>
    </submittedName>
</protein>
<proteinExistence type="predicted"/>
<evidence type="ECO:0000313" key="1">
    <source>
        <dbReference type="EMBL" id="CUH81853.1"/>
    </source>
</evidence>
<evidence type="ECO:0000313" key="2">
    <source>
        <dbReference type="Proteomes" id="UP000052022"/>
    </source>
</evidence>
<gene>
    <name evidence="1" type="ORF">TRM7557_03642</name>
</gene>
<sequence>MCYIKNVSRHFKVDETAAKNTDPETVRLEDKLLFARTDTRIEDPLFAKSKAVIHAEALLPRDQI</sequence>
<name>A0A0P1GIW7_9RHOB</name>
<reference evidence="1 2" key="1">
    <citation type="submission" date="2015-09" db="EMBL/GenBank/DDBJ databases">
        <authorList>
            <consortium name="Swine Surveillance"/>
        </authorList>
    </citation>
    <scope>NUCLEOTIDE SEQUENCE [LARGE SCALE GENOMIC DNA]</scope>
    <source>
        <strain evidence="1 2">CECT 7557</strain>
    </source>
</reference>
<dbReference type="EMBL" id="CYSD01000042">
    <property type="protein sequence ID" value="CUH81853.1"/>
    <property type="molecule type" value="Genomic_DNA"/>
</dbReference>